<dbReference type="CDD" id="cd20069">
    <property type="entry name" value="5TM_Oxa1-like"/>
    <property type="match status" value="1"/>
</dbReference>
<organism evidence="5 6">
    <name type="scientific">Acropora cervicornis</name>
    <name type="common">Staghorn coral</name>
    <dbReference type="NCBI Taxonomy" id="6130"/>
    <lineage>
        <taxon>Eukaryota</taxon>
        <taxon>Metazoa</taxon>
        <taxon>Cnidaria</taxon>
        <taxon>Anthozoa</taxon>
        <taxon>Hexacorallia</taxon>
        <taxon>Scleractinia</taxon>
        <taxon>Astrocoeniina</taxon>
        <taxon>Acroporidae</taxon>
        <taxon>Acropora</taxon>
    </lineage>
</organism>
<name>A0AAD9QVV7_ACRCE</name>
<evidence type="ECO:0000313" key="6">
    <source>
        <dbReference type="Proteomes" id="UP001249851"/>
    </source>
</evidence>
<dbReference type="GO" id="GO:0032977">
    <property type="term" value="F:membrane insertase activity"/>
    <property type="evidence" value="ECO:0007669"/>
    <property type="project" value="InterPro"/>
</dbReference>
<evidence type="ECO:0000313" key="5">
    <source>
        <dbReference type="EMBL" id="KAK2568346.1"/>
    </source>
</evidence>
<comment type="subcellular location">
    <subcellularLocation>
        <location evidence="1">Membrane</location>
        <topology evidence="1">Multi-pass membrane protein</topology>
    </subcellularLocation>
</comment>
<comment type="caution">
    <text evidence="5">The sequence shown here is derived from an EMBL/GenBank/DDBJ whole genome shotgun (WGS) entry which is preliminary data.</text>
</comment>
<accession>A0AAD9QVV7</accession>
<sequence>MAVAIYKVKWHHQGLHNCKHNYTAVTLSCTLQHKRYGSDNGGWSPYYFISPDLPPIHALQILLDAFHTWTHLPWFEGSSNILWAVIIGCTAVLRSMITLPLAIHQNKLIAEIELHQPTISMMTEALKHRVVGECQRSGVSADKADKLFKKRHRKMIYDYYQSEGCNPLKIYILPWIQMPLWFFLSLSLRNLTGFFPSQRNSGGDMILPCPEIANEGALWFADLTVPDPTLIIPFAVGVFNLANIELNALRRQKPTKTQQIVTNSLRIVTPSESEYPIRDLQNLARLKREEFLQIQREGRPVKKGK</sequence>
<gene>
    <name evidence="5" type="ORF">P5673_007364</name>
</gene>
<keyword evidence="3" id="KW-1133">Transmembrane helix</keyword>
<keyword evidence="4" id="KW-0472">Membrane</keyword>
<evidence type="ECO:0000256" key="1">
    <source>
        <dbReference type="ARBA" id="ARBA00004141"/>
    </source>
</evidence>
<dbReference type="GO" id="GO:0033617">
    <property type="term" value="P:mitochondrial respiratory chain complex IV assembly"/>
    <property type="evidence" value="ECO:0007669"/>
    <property type="project" value="TreeGrafter"/>
</dbReference>
<dbReference type="EMBL" id="JARQWQ010000012">
    <property type="protein sequence ID" value="KAK2568346.1"/>
    <property type="molecule type" value="Genomic_DNA"/>
</dbReference>
<dbReference type="AlphaFoldDB" id="A0AAD9QVV7"/>
<keyword evidence="6" id="KW-1185">Reference proteome</keyword>
<proteinExistence type="predicted"/>
<reference evidence="5" key="1">
    <citation type="journal article" date="2023" name="G3 (Bethesda)">
        <title>Whole genome assembly and annotation of the endangered Caribbean coral Acropora cervicornis.</title>
        <authorList>
            <person name="Selwyn J.D."/>
            <person name="Vollmer S.V."/>
        </authorList>
    </citation>
    <scope>NUCLEOTIDE SEQUENCE</scope>
    <source>
        <strain evidence="5">K2</strain>
    </source>
</reference>
<evidence type="ECO:0000256" key="3">
    <source>
        <dbReference type="ARBA" id="ARBA00022989"/>
    </source>
</evidence>
<dbReference type="PANTHER" id="PTHR12428:SF65">
    <property type="entry name" value="CYTOCHROME C OXIDASE ASSEMBLY PROTEIN COX18, MITOCHONDRIAL"/>
    <property type="match status" value="1"/>
</dbReference>
<evidence type="ECO:0000256" key="2">
    <source>
        <dbReference type="ARBA" id="ARBA00022692"/>
    </source>
</evidence>
<keyword evidence="2" id="KW-0812">Transmembrane</keyword>
<dbReference type="Proteomes" id="UP001249851">
    <property type="component" value="Unassembled WGS sequence"/>
</dbReference>
<dbReference type="GO" id="GO:0032979">
    <property type="term" value="P:protein insertion into mitochondrial inner membrane from matrix"/>
    <property type="evidence" value="ECO:0007669"/>
    <property type="project" value="TreeGrafter"/>
</dbReference>
<protein>
    <submittedName>
        <fullName evidence="5">Cytochrome c oxidase assembly protein COX18</fullName>
    </submittedName>
</protein>
<dbReference type="InterPro" id="IPR001708">
    <property type="entry name" value="YidC/ALB3/OXA1/COX18"/>
</dbReference>
<dbReference type="PANTHER" id="PTHR12428">
    <property type="entry name" value="OXA1"/>
    <property type="match status" value="1"/>
</dbReference>
<reference evidence="5" key="2">
    <citation type="journal article" date="2023" name="Science">
        <title>Genomic signatures of disease resistance in endangered staghorn corals.</title>
        <authorList>
            <person name="Vollmer S.V."/>
            <person name="Selwyn J.D."/>
            <person name="Despard B.A."/>
            <person name="Roesel C.L."/>
        </authorList>
    </citation>
    <scope>NUCLEOTIDE SEQUENCE</scope>
    <source>
        <strain evidence="5">K2</strain>
    </source>
</reference>
<evidence type="ECO:0000256" key="4">
    <source>
        <dbReference type="ARBA" id="ARBA00023136"/>
    </source>
</evidence>
<dbReference type="GO" id="GO:0005743">
    <property type="term" value="C:mitochondrial inner membrane"/>
    <property type="evidence" value="ECO:0007669"/>
    <property type="project" value="TreeGrafter"/>
</dbReference>